<gene>
    <name evidence="2" type="ORF">HY618_07465</name>
</gene>
<keyword evidence="1" id="KW-0472">Membrane</keyword>
<comment type="caution">
    <text evidence="2">The sequence shown here is derived from an EMBL/GenBank/DDBJ whole genome shotgun (WGS) entry which is preliminary data.</text>
</comment>
<dbReference type="EMBL" id="JACQRX010000325">
    <property type="protein sequence ID" value="MBI4252283.1"/>
    <property type="molecule type" value="Genomic_DNA"/>
</dbReference>
<keyword evidence="1" id="KW-0812">Transmembrane</keyword>
<protein>
    <submittedName>
        <fullName evidence="2">Uncharacterized protein</fullName>
    </submittedName>
</protein>
<evidence type="ECO:0000313" key="2">
    <source>
        <dbReference type="EMBL" id="MBI4252283.1"/>
    </source>
</evidence>
<proteinExistence type="predicted"/>
<feature type="transmembrane region" description="Helical" evidence="1">
    <location>
        <begin position="34"/>
        <end position="52"/>
    </location>
</feature>
<evidence type="ECO:0000313" key="3">
    <source>
        <dbReference type="Proteomes" id="UP000752292"/>
    </source>
</evidence>
<sequence>MPLPVWMVISFGQLALLIWAVASSGPTIEMIGKYFLFGGILLAIFVQLYITALAFRYRVLDGLFCLIIPAYILFYARREETRQTQALWVLGVGIVTFLAGTAVLSGFAN</sequence>
<keyword evidence="1" id="KW-1133">Transmembrane helix</keyword>
<name>A0A932ZV10_UNCTE</name>
<dbReference type="AlphaFoldDB" id="A0A932ZV10"/>
<feature type="transmembrane region" description="Helical" evidence="1">
    <location>
        <begin position="59"/>
        <end position="76"/>
    </location>
</feature>
<dbReference type="Proteomes" id="UP000752292">
    <property type="component" value="Unassembled WGS sequence"/>
</dbReference>
<organism evidence="2 3">
    <name type="scientific">Tectimicrobiota bacterium</name>
    <dbReference type="NCBI Taxonomy" id="2528274"/>
    <lineage>
        <taxon>Bacteria</taxon>
        <taxon>Pseudomonadati</taxon>
        <taxon>Nitrospinota/Tectimicrobiota group</taxon>
        <taxon>Candidatus Tectimicrobiota</taxon>
    </lineage>
</organism>
<evidence type="ECO:0000256" key="1">
    <source>
        <dbReference type="SAM" id="Phobius"/>
    </source>
</evidence>
<accession>A0A932ZV10</accession>
<feature type="transmembrane region" description="Helical" evidence="1">
    <location>
        <begin position="88"/>
        <end position="108"/>
    </location>
</feature>
<reference evidence="2" key="1">
    <citation type="submission" date="2020-07" db="EMBL/GenBank/DDBJ databases">
        <title>Huge and variable diversity of episymbiotic CPR bacteria and DPANN archaea in groundwater ecosystems.</title>
        <authorList>
            <person name="He C.Y."/>
            <person name="Keren R."/>
            <person name="Whittaker M."/>
            <person name="Farag I.F."/>
            <person name="Doudna J."/>
            <person name="Cate J.H.D."/>
            <person name="Banfield J.F."/>
        </authorList>
    </citation>
    <scope>NUCLEOTIDE SEQUENCE</scope>
    <source>
        <strain evidence="2">NC_groundwater_1370_Ag_S-0.2um_69_93</strain>
    </source>
</reference>